<dbReference type="PANTHER" id="PTHR46187:SF3">
    <property type="entry name" value="ALKALINE CERAMIDASE 3"/>
    <property type="match status" value="1"/>
</dbReference>
<evidence type="ECO:0000256" key="4">
    <source>
        <dbReference type="ARBA" id="ARBA00022801"/>
    </source>
</evidence>
<keyword evidence="6 8" id="KW-0472">Membrane</keyword>
<reference evidence="9" key="1">
    <citation type="submission" date="2020-05" db="EMBL/GenBank/DDBJ databases">
        <title>Phylogenomic resolution of chytrid fungi.</title>
        <authorList>
            <person name="Stajich J.E."/>
            <person name="Amses K."/>
            <person name="Simmons R."/>
            <person name="Seto K."/>
            <person name="Myers J."/>
            <person name="Bonds A."/>
            <person name="Quandt C.A."/>
            <person name="Barry K."/>
            <person name="Liu P."/>
            <person name="Grigoriev I."/>
            <person name="Longcore J.E."/>
            <person name="James T.Y."/>
        </authorList>
    </citation>
    <scope>NUCLEOTIDE SEQUENCE</scope>
    <source>
        <strain evidence="9">JEL0513</strain>
    </source>
</reference>
<keyword evidence="5 8" id="KW-1133">Transmembrane helix</keyword>
<dbReference type="InterPro" id="IPR008901">
    <property type="entry name" value="ACER"/>
</dbReference>
<feature type="binding site" evidence="7">
    <location>
        <position position="137"/>
    </location>
    <ligand>
        <name>Zn(2+)</name>
        <dbReference type="ChEBI" id="CHEBI:29105"/>
        <note>catalytic</note>
    </ligand>
</feature>
<evidence type="ECO:0000313" key="9">
    <source>
        <dbReference type="EMBL" id="KAJ3141999.1"/>
    </source>
</evidence>
<keyword evidence="4" id="KW-0378">Hydrolase</keyword>
<evidence type="ECO:0000256" key="7">
    <source>
        <dbReference type="PIRSR" id="PIRSR608901-2"/>
    </source>
</evidence>
<accession>A0AAD5T9X5</accession>
<dbReference type="Proteomes" id="UP001211907">
    <property type="component" value="Unassembled WGS sequence"/>
</dbReference>
<evidence type="ECO:0000256" key="3">
    <source>
        <dbReference type="ARBA" id="ARBA00022692"/>
    </source>
</evidence>
<comment type="similarity">
    <text evidence="2">Belongs to the alkaline ceramidase family.</text>
</comment>
<comment type="cofactor">
    <cofactor evidence="7">
        <name>Zn(2+)</name>
        <dbReference type="ChEBI" id="CHEBI:29105"/>
    </cofactor>
</comment>
<gene>
    <name evidence="9" type="ORF">HK100_004177</name>
</gene>
<name>A0AAD5T9X5_9FUNG</name>
<feature type="binding site" evidence="7">
    <location>
        <position position="141"/>
    </location>
    <ligand>
        <name>Zn(2+)</name>
        <dbReference type="ChEBI" id="CHEBI:29105"/>
        <note>catalytic</note>
    </ligand>
</feature>
<comment type="caution">
    <text evidence="9">The sequence shown here is derived from an EMBL/GenBank/DDBJ whole genome shotgun (WGS) entry which is preliminary data.</text>
</comment>
<dbReference type="GO" id="GO:0046872">
    <property type="term" value="F:metal ion binding"/>
    <property type="evidence" value="ECO:0007669"/>
    <property type="project" value="UniProtKB-KW"/>
</dbReference>
<evidence type="ECO:0000256" key="5">
    <source>
        <dbReference type="ARBA" id="ARBA00022989"/>
    </source>
</evidence>
<evidence type="ECO:0008006" key="11">
    <source>
        <dbReference type="Google" id="ProtNLM"/>
    </source>
</evidence>
<feature type="transmembrane region" description="Helical" evidence="8">
    <location>
        <begin position="30"/>
        <end position="48"/>
    </location>
</feature>
<feature type="transmembrane region" description="Helical" evidence="8">
    <location>
        <begin position="54"/>
        <end position="74"/>
    </location>
</feature>
<keyword evidence="7" id="KW-0862">Zinc</keyword>
<protein>
    <recommendedName>
        <fullName evidence="11">Alkaline ceramidase</fullName>
    </recommendedName>
</protein>
<comment type="subcellular location">
    <subcellularLocation>
        <location evidence="1">Membrane</location>
        <topology evidence="1">Multi-pass membrane protein</topology>
    </subcellularLocation>
</comment>
<sequence length="185" mass="20787">MDELPMVIGISILTHNLFRVFPSSSVNAKILHLLFSAYAITVSVAYLYLQNPVFHQLCFAALGILMAGMMPFQIARLRKMKRVTTGQIKNLQRVYGLSVGSILVGFSLWLFENVFCAHLRDMKKSIGRPANIILEFHVLWHYLSVLSVYSATVCVEYMTVLAEGRIDSVVQWGGVFVVSLTSKKI</sequence>
<dbReference type="GO" id="GO:0005789">
    <property type="term" value="C:endoplasmic reticulum membrane"/>
    <property type="evidence" value="ECO:0007669"/>
    <property type="project" value="TreeGrafter"/>
</dbReference>
<keyword evidence="10" id="KW-1185">Reference proteome</keyword>
<dbReference type="PANTHER" id="PTHR46187">
    <property type="entry name" value="ALKALINE CERAMIDASE 3"/>
    <property type="match status" value="1"/>
</dbReference>
<dbReference type="AlphaFoldDB" id="A0AAD5T9X5"/>
<dbReference type="GO" id="GO:0016811">
    <property type="term" value="F:hydrolase activity, acting on carbon-nitrogen (but not peptide) bonds, in linear amides"/>
    <property type="evidence" value="ECO:0007669"/>
    <property type="project" value="InterPro"/>
</dbReference>
<dbReference type="GO" id="GO:0046513">
    <property type="term" value="P:ceramide biosynthetic process"/>
    <property type="evidence" value="ECO:0007669"/>
    <property type="project" value="TreeGrafter"/>
</dbReference>
<dbReference type="GO" id="GO:0046514">
    <property type="term" value="P:ceramide catabolic process"/>
    <property type="evidence" value="ECO:0007669"/>
    <property type="project" value="TreeGrafter"/>
</dbReference>
<evidence type="ECO:0000256" key="8">
    <source>
        <dbReference type="SAM" id="Phobius"/>
    </source>
</evidence>
<evidence type="ECO:0000313" key="10">
    <source>
        <dbReference type="Proteomes" id="UP001211907"/>
    </source>
</evidence>
<dbReference type="Pfam" id="PF05875">
    <property type="entry name" value="Ceramidase"/>
    <property type="match status" value="1"/>
</dbReference>
<evidence type="ECO:0000256" key="6">
    <source>
        <dbReference type="ARBA" id="ARBA00023136"/>
    </source>
</evidence>
<evidence type="ECO:0000256" key="1">
    <source>
        <dbReference type="ARBA" id="ARBA00004141"/>
    </source>
</evidence>
<keyword evidence="3 8" id="KW-0812">Transmembrane</keyword>
<evidence type="ECO:0000256" key="2">
    <source>
        <dbReference type="ARBA" id="ARBA00009780"/>
    </source>
</evidence>
<proteinExistence type="inferred from homology"/>
<organism evidence="9 10">
    <name type="scientific">Physocladia obscura</name>
    <dbReference type="NCBI Taxonomy" id="109957"/>
    <lineage>
        <taxon>Eukaryota</taxon>
        <taxon>Fungi</taxon>
        <taxon>Fungi incertae sedis</taxon>
        <taxon>Chytridiomycota</taxon>
        <taxon>Chytridiomycota incertae sedis</taxon>
        <taxon>Chytridiomycetes</taxon>
        <taxon>Chytridiales</taxon>
        <taxon>Chytriomycetaceae</taxon>
        <taxon>Physocladia</taxon>
    </lineage>
</organism>
<feature type="transmembrane region" description="Helical" evidence="8">
    <location>
        <begin position="94"/>
        <end position="111"/>
    </location>
</feature>
<dbReference type="EMBL" id="JADGJH010000021">
    <property type="protein sequence ID" value="KAJ3141999.1"/>
    <property type="molecule type" value="Genomic_DNA"/>
</dbReference>
<keyword evidence="7" id="KW-0479">Metal-binding</keyword>